<dbReference type="Gene3D" id="3.40.50.410">
    <property type="entry name" value="von Willebrand factor, type A domain"/>
    <property type="match status" value="2"/>
</dbReference>
<evidence type="ECO:0000313" key="4">
    <source>
        <dbReference type="Proteomes" id="UP001218231"/>
    </source>
</evidence>
<accession>A0ABY7TXG9</accession>
<evidence type="ECO:0000259" key="2">
    <source>
        <dbReference type="PROSITE" id="PS50234"/>
    </source>
</evidence>
<keyword evidence="1" id="KW-0812">Transmembrane</keyword>
<reference evidence="3 4" key="1">
    <citation type="submission" date="2023-02" db="EMBL/GenBank/DDBJ databases">
        <title>Genome sequence of Novosphingobium humi KACC 19094.</title>
        <authorList>
            <person name="Kim S."/>
            <person name="Heo J."/>
            <person name="Kwon S.-W."/>
        </authorList>
    </citation>
    <scope>NUCLEOTIDE SEQUENCE [LARGE SCALE GENOMIC DNA]</scope>
    <source>
        <strain evidence="3 4">KACC 19094</strain>
    </source>
</reference>
<keyword evidence="1" id="KW-0472">Membrane</keyword>
<dbReference type="RefSeq" id="WP_273618312.1">
    <property type="nucleotide sequence ID" value="NZ_CP117417.1"/>
</dbReference>
<dbReference type="EMBL" id="CP117417">
    <property type="protein sequence ID" value="WCT77962.1"/>
    <property type="molecule type" value="Genomic_DNA"/>
</dbReference>
<gene>
    <name evidence="3" type="ORF">PQ457_03020</name>
</gene>
<dbReference type="InterPro" id="IPR028087">
    <property type="entry name" value="Tad_N"/>
</dbReference>
<dbReference type="Proteomes" id="UP001218231">
    <property type="component" value="Chromosome"/>
</dbReference>
<evidence type="ECO:0000313" key="3">
    <source>
        <dbReference type="EMBL" id="WCT77962.1"/>
    </source>
</evidence>
<keyword evidence="4" id="KW-1185">Reference proteome</keyword>
<dbReference type="Pfam" id="PF13400">
    <property type="entry name" value="Tad"/>
    <property type="match status" value="1"/>
</dbReference>
<name>A0ABY7TXG9_9SPHN</name>
<dbReference type="InterPro" id="IPR036465">
    <property type="entry name" value="vWFA_dom_sf"/>
</dbReference>
<dbReference type="InterPro" id="IPR002035">
    <property type="entry name" value="VWF_A"/>
</dbReference>
<dbReference type="SUPFAM" id="SSF53300">
    <property type="entry name" value="vWA-like"/>
    <property type="match status" value="1"/>
</dbReference>
<evidence type="ECO:0000256" key="1">
    <source>
        <dbReference type="SAM" id="Phobius"/>
    </source>
</evidence>
<sequence>MLQPRPFLCRLAHDRRGNVLMLASAIMFVLTALIGGAVDLSLVYRAQNRLQGACDAGVLAARRAVTTNGLDATAIAQGKSYFNVNYTDAQQGTKSTTFALTSSDNGITVNGTASTTVPLRIMALFGRYTYNVSLTCGSTQSIGNSDIVFVLDTTGSMADSYNGTVKITGLQNALKNFNTTIINATAGTNARVRYGFVPYSSSVNVGRLLYNLNPSYLVSNYGIQTRVPQFETVNYGVYNGRSIKTSEEVYSANSTPALYSSSAYGSQSACLEALPAVTAWANNGSPSASSGYVTTGNYSYYANISNQPRRRTLYTCSRSGDSYYQYYYYANLTFKTYSYTGFTTPATTSTASLFDHFDYMLVNMDVSTFKTFANTTTNTGSNGTSLVSSWDGCIEERYTVSDPTFTYSSLTDRISPTTATDLDIDMAPTSDDATKWAPMWPDVAYYRGTSSSSSILSTSGSQAYSYCPAAARTLATMTQTDFTNYVNSLTPAGSTYHDIGMLWGARLISATGIFASNVTEVPTNGGNVTRHIIYMTDGEPNANYSIQQAYGIEYHDRRITDNGYSNDDNRHIARFRALCDAIKGRGVRIWVIGYSTSLSSDLSYCASPDSGFTANSASELNSAFQQIAKTASALRVAS</sequence>
<keyword evidence="1" id="KW-1133">Transmembrane helix</keyword>
<feature type="transmembrane region" description="Helical" evidence="1">
    <location>
        <begin position="20"/>
        <end position="44"/>
    </location>
</feature>
<organism evidence="3 4">
    <name type="scientific">Novosphingobium humi</name>
    <dbReference type="NCBI Taxonomy" id="2282397"/>
    <lineage>
        <taxon>Bacteria</taxon>
        <taxon>Pseudomonadati</taxon>
        <taxon>Pseudomonadota</taxon>
        <taxon>Alphaproteobacteria</taxon>
        <taxon>Sphingomonadales</taxon>
        <taxon>Sphingomonadaceae</taxon>
        <taxon>Novosphingobium</taxon>
    </lineage>
</organism>
<protein>
    <submittedName>
        <fullName evidence="3">Pilus assembly protein</fullName>
    </submittedName>
</protein>
<dbReference type="PROSITE" id="PS50234">
    <property type="entry name" value="VWFA"/>
    <property type="match status" value="1"/>
</dbReference>
<feature type="domain" description="VWFA" evidence="2">
    <location>
        <begin position="146"/>
        <end position="213"/>
    </location>
</feature>
<proteinExistence type="predicted"/>